<evidence type="ECO:0000256" key="4">
    <source>
        <dbReference type="ARBA" id="ARBA00023157"/>
    </source>
</evidence>
<accession>A0A1N6XSP5</accession>
<keyword evidence="4" id="KW-1015">Disulfide bond</keyword>
<dbReference type="GO" id="GO:0005886">
    <property type="term" value="C:plasma membrane"/>
    <property type="evidence" value="ECO:0007669"/>
    <property type="project" value="UniProtKB-SubCell"/>
</dbReference>
<dbReference type="CDD" id="cd03010">
    <property type="entry name" value="TlpA_like_DsbE"/>
    <property type="match status" value="1"/>
</dbReference>
<reference evidence="7 8" key="1">
    <citation type="submission" date="2017-01" db="EMBL/GenBank/DDBJ databases">
        <authorList>
            <person name="Mah S.A."/>
            <person name="Swanson W.J."/>
            <person name="Moy G.W."/>
            <person name="Vacquier V.D."/>
        </authorList>
    </citation>
    <scope>NUCLEOTIDE SEQUENCE [LARGE SCALE GENOMIC DNA]</scope>
    <source>
        <strain evidence="7 8">DSM 7027</strain>
    </source>
</reference>
<dbReference type="Gene3D" id="3.40.30.10">
    <property type="entry name" value="Glutaredoxin"/>
    <property type="match status" value="1"/>
</dbReference>
<dbReference type="InterPro" id="IPR036249">
    <property type="entry name" value="Thioredoxin-like_sf"/>
</dbReference>
<keyword evidence="3" id="KW-0201">Cytochrome c-type biogenesis</keyword>
<dbReference type="InterPro" id="IPR004799">
    <property type="entry name" value="Periplasmic_diS_OxRdtase_DsbE"/>
</dbReference>
<dbReference type="Pfam" id="PF08534">
    <property type="entry name" value="Redoxin"/>
    <property type="match status" value="1"/>
</dbReference>
<dbReference type="GO" id="GO:0030288">
    <property type="term" value="C:outer membrane-bounded periplasmic space"/>
    <property type="evidence" value="ECO:0007669"/>
    <property type="project" value="InterPro"/>
</dbReference>
<evidence type="ECO:0000256" key="1">
    <source>
        <dbReference type="ARBA" id="ARBA00004383"/>
    </source>
</evidence>
<dbReference type="GO" id="GO:0015036">
    <property type="term" value="F:disulfide oxidoreductase activity"/>
    <property type="evidence" value="ECO:0007669"/>
    <property type="project" value="InterPro"/>
</dbReference>
<evidence type="ECO:0000313" key="7">
    <source>
        <dbReference type="EMBL" id="SIR05360.1"/>
    </source>
</evidence>
<keyword evidence="5" id="KW-0676">Redox-active center</keyword>
<dbReference type="RefSeq" id="WP_076466428.1">
    <property type="nucleotide sequence ID" value="NZ_FTMN01000016.1"/>
</dbReference>
<evidence type="ECO:0000256" key="3">
    <source>
        <dbReference type="ARBA" id="ARBA00022748"/>
    </source>
</evidence>
<dbReference type="NCBIfam" id="TIGR00385">
    <property type="entry name" value="dsbE"/>
    <property type="match status" value="1"/>
</dbReference>
<evidence type="ECO:0000256" key="5">
    <source>
        <dbReference type="ARBA" id="ARBA00023284"/>
    </source>
</evidence>
<dbReference type="InterPro" id="IPR013766">
    <property type="entry name" value="Thioredoxin_domain"/>
</dbReference>
<gene>
    <name evidence="7" type="ORF">SAMN05421647_11611</name>
</gene>
<comment type="subcellular location">
    <subcellularLocation>
        <location evidence="1">Cell inner membrane</location>
        <topology evidence="1">Single-pass membrane protein</topology>
        <orientation evidence="1">Periplasmic side</orientation>
    </subcellularLocation>
</comment>
<dbReference type="InterPro" id="IPR017937">
    <property type="entry name" value="Thioredoxin_CS"/>
</dbReference>
<proteinExistence type="inferred from homology"/>
<dbReference type="PROSITE" id="PS51352">
    <property type="entry name" value="THIOREDOXIN_2"/>
    <property type="match status" value="1"/>
</dbReference>
<dbReference type="AlphaFoldDB" id="A0A1N6XSP5"/>
<evidence type="ECO:0000256" key="2">
    <source>
        <dbReference type="ARBA" id="ARBA00007758"/>
    </source>
</evidence>
<organism evidence="7 8">
    <name type="scientific">Marinobacterium stanieri</name>
    <dbReference type="NCBI Taxonomy" id="49186"/>
    <lineage>
        <taxon>Bacteria</taxon>
        <taxon>Pseudomonadati</taxon>
        <taxon>Pseudomonadota</taxon>
        <taxon>Gammaproteobacteria</taxon>
        <taxon>Oceanospirillales</taxon>
        <taxon>Oceanospirillaceae</taxon>
        <taxon>Marinobacterium</taxon>
    </lineage>
</organism>
<dbReference type="PROSITE" id="PS00194">
    <property type="entry name" value="THIOREDOXIN_1"/>
    <property type="match status" value="1"/>
</dbReference>
<keyword evidence="8" id="KW-1185">Reference proteome</keyword>
<dbReference type="InterPro" id="IPR050553">
    <property type="entry name" value="Thioredoxin_ResA/DsbE_sf"/>
</dbReference>
<protein>
    <submittedName>
        <fullName evidence="7">Cytochrome c biogenesis protein CcmG, thiol:disulfide interchange protein DsbE</fullName>
    </submittedName>
</protein>
<dbReference type="PANTHER" id="PTHR42852">
    <property type="entry name" value="THIOL:DISULFIDE INTERCHANGE PROTEIN DSBE"/>
    <property type="match status" value="1"/>
</dbReference>
<dbReference type="Proteomes" id="UP000186895">
    <property type="component" value="Unassembled WGS sequence"/>
</dbReference>
<dbReference type="eggNOG" id="COG0526">
    <property type="taxonomic scope" value="Bacteria"/>
</dbReference>
<evidence type="ECO:0000259" key="6">
    <source>
        <dbReference type="PROSITE" id="PS51352"/>
    </source>
</evidence>
<dbReference type="GO" id="GO:0017004">
    <property type="term" value="P:cytochrome complex assembly"/>
    <property type="evidence" value="ECO:0007669"/>
    <property type="project" value="UniProtKB-KW"/>
</dbReference>
<evidence type="ECO:0000313" key="8">
    <source>
        <dbReference type="Proteomes" id="UP000186895"/>
    </source>
</evidence>
<feature type="domain" description="Thioredoxin" evidence="6">
    <location>
        <begin position="38"/>
        <end position="179"/>
    </location>
</feature>
<dbReference type="PANTHER" id="PTHR42852:SF6">
    <property type="entry name" value="THIOL:DISULFIDE INTERCHANGE PROTEIN DSBE"/>
    <property type="match status" value="1"/>
</dbReference>
<comment type="similarity">
    <text evidence="2">Belongs to the thioredoxin family. DsbE subfamily.</text>
</comment>
<dbReference type="EMBL" id="FTMN01000016">
    <property type="protein sequence ID" value="SIR05360.1"/>
    <property type="molecule type" value="Genomic_DNA"/>
</dbReference>
<dbReference type="InterPro" id="IPR013740">
    <property type="entry name" value="Redoxin"/>
</dbReference>
<sequence length="183" mass="20745">MNNRKLFAFIPLVLFLVLGIFLWRGLSLDPTELPSELAEKKKPLPAFELPSLTEPETLLTPADLAGEVALLNVWATWCPTCKEEHGFLNRLARDEGVTIYGINYKDEPGKAREWLRRYLNPYQKVVLDQEGTLGLDMGVYGAPETYVLDAEGRVRYRHVGAVDAQVWETLQQVMQQVRTEAKG</sequence>
<name>A0A1N6XSP5_9GAMM</name>
<dbReference type="SUPFAM" id="SSF52833">
    <property type="entry name" value="Thioredoxin-like"/>
    <property type="match status" value="1"/>
</dbReference>
<dbReference type="STRING" id="49186.SAMN05421647_11611"/>